<dbReference type="AlphaFoldDB" id="A0A4R4V9R1"/>
<dbReference type="CDD" id="cd03143">
    <property type="entry name" value="A4_beta-galactosidase_middle_domain"/>
    <property type="match status" value="1"/>
</dbReference>
<accession>A0A4R4V9R1</accession>
<dbReference type="PIRSF" id="PIRSF001084">
    <property type="entry name" value="B-galactosidase"/>
    <property type="match status" value="1"/>
</dbReference>
<dbReference type="InterPro" id="IPR013780">
    <property type="entry name" value="Glyco_hydro_b"/>
</dbReference>
<evidence type="ECO:0000313" key="12">
    <source>
        <dbReference type="EMBL" id="TDD00167.1"/>
    </source>
</evidence>
<dbReference type="InterPro" id="IPR013739">
    <property type="entry name" value="Beta_galactosidase_C"/>
</dbReference>
<dbReference type="InterPro" id="IPR003476">
    <property type="entry name" value="Glyco_hydro_42"/>
</dbReference>
<feature type="active site" description="Nucleophile" evidence="7">
    <location>
        <position position="305"/>
    </location>
</feature>
<dbReference type="PANTHER" id="PTHR36447:SF1">
    <property type="entry name" value="BETA-GALACTOSIDASE GANA"/>
    <property type="match status" value="1"/>
</dbReference>
<comment type="catalytic activity">
    <reaction evidence="1 6">
        <text>Hydrolysis of terminal non-reducing beta-D-galactose residues in beta-D-galactosides.</text>
        <dbReference type="EC" id="3.2.1.23"/>
    </reaction>
</comment>
<reference evidence="12 13" key="1">
    <citation type="submission" date="2019-03" db="EMBL/GenBank/DDBJ databases">
        <title>Draft genome sequences of novel Actinobacteria.</title>
        <authorList>
            <person name="Sahin N."/>
            <person name="Ay H."/>
            <person name="Saygin H."/>
        </authorList>
    </citation>
    <scope>NUCLEOTIDE SEQUENCE [LARGE SCALE GENOMIC DNA]</scope>
    <source>
        <strain evidence="12 13">KC310</strain>
    </source>
</reference>
<feature type="binding site" evidence="8">
    <location>
        <position position="151"/>
    </location>
    <ligand>
        <name>substrate</name>
    </ligand>
</feature>
<evidence type="ECO:0000313" key="13">
    <source>
        <dbReference type="Proteomes" id="UP000295258"/>
    </source>
</evidence>
<dbReference type="Gene3D" id="3.40.50.880">
    <property type="match status" value="1"/>
</dbReference>
<evidence type="ECO:0000256" key="2">
    <source>
        <dbReference type="ARBA" id="ARBA00005940"/>
    </source>
</evidence>
<protein>
    <recommendedName>
        <fullName evidence="3 6">Beta-galactosidase</fullName>
        <shortName evidence="6">Beta-gal</shortName>
        <ecNumber evidence="3 6">3.2.1.23</ecNumber>
    </recommendedName>
</protein>
<comment type="caution">
    <text evidence="12">The sequence shown here is derived from an EMBL/GenBank/DDBJ whole genome shotgun (WGS) entry which is preliminary data.</text>
</comment>
<dbReference type="Proteomes" id="UP000295258">
    <property type="component" value="Unassembled WGS sequence"/>
</dbReference>
<dbReference type="GO" id="GO:0006012">
    <property type="term" value="P:galactose metabolic process"/>
    <property type="evidence" value="ECO:0007669"/>
    <property type="project" value="InterPro"/>
</dbReference>
<evidence type="ECO:0000256" key="8">
    <source>
        <dbReference type="PIRSR" id="PIRSR001084-2"/>
    </source>
</evidence>
<keyword evidence="4 6" id="KW-0378">Hydrolase</keyword>
<dbReference type="GO" id="GO:0004565">
    <property type="term" value="F:beta-galactosidase activity"/>
    <property type="evidence" value="ECO:0007669"/>
    <property type="project" value="UniProtKB-EC"/>
</dbReference>
<keyword evidence="5 6" id="KW-0326">Glycosidase</keyword>
<proteinExistence type="inferred from homology"/>
<dbReference type="Gene3D" id="3.20.20.80">
    <property type="entry name" value="Glycosidases"/>
    <property type="match status" value="1"/>
</dbReference>
<dbReference type="Pfam" id="PF08532">
    <property type="entry name" value="Glyco_hydro_42M"/>
    <property type="match status" value="1"/>
</dbReference>
<dbReference type="Gene3D" id="2.60.40.1180">
    <property type="entry name" value="Golgi alpha-mannosidase II"/>
    <property type="match status" value="1"/>
</dbReference>
<dbReference type="InterPro" id="IPR013738">
    <property type="entry name" value="Beta_galactosidase_Trimer"/>
</dbReference>
<evidence type="ECO:0000256" key="4">
    <source>
        <dbReference type="ARBA" id="ARBA00022801"/>
    </source>
</evidence>
<dbReference type="SUPFAM" id="SSF52317">
    <property type="entry name" value="Class I glutamine amidotransferase-like"/>
    <property type="match status" value="1"/>
</dbReference>
<feature type="domain" description="Glycoside hydrolase family 42 N-terminal" evidence="9">
    <location>
        <begin position="16"/>
        <end position="381"/>
    </location>
</feature>
<feature type="domain" description="Beta-galactosidase trimerisation" evidence="10">
    <location>
        <begin position="393"/>
        <end position="599"/>
    </location>
</feature>
<dbReference type="RefSeq" id="WP_132598778.1">
    <property type="nucleotide sequence ID" value="NZ_SMKO01000098.1"/>
</dbReference>
<evidence type="ECO:0000256" key="7">
    <source>
        <dbReference type="PIRSR" id="PIRSR001084-1"/>
    </source>
</evidence>
<dbReference type="EC" id="3.2.1.23" evidence="3 6"/>
<feature type="active site" description="Proton donor" evidence="7">
    <location>
        <position position="152"/>
    </location>
</feature>
<sequence>MDAFRTRVGGFAFGGDYNPEQWEPAVWQEDVRLMREAGVNAVSLGVFAWASLEPEPGTYEFGWLDDVMDLLHEHGISVNLATPTAAPPVWLTHLHPEVFPIMADGEPFGFGNRLHYDPSSPIYREYAARITTRLAERYSFHPALAMWHISNEYGPTAYNEAASVNFRRWLRRRYGDLDTLNEAWTTRFWGQLYTDWDQIEVPNIPRTWMNPARKLDFKRFTSDALLECYLAERDIVRSFRDDVPVMTNFMRFFRHADYWRWAQEEDAAALDIYPNPAEADSHVSAAFNYDLFRSLKGGQPWMLMEQSSSAVCQWKLNVVKEPGRMRLGSLQAVSRAADSVMFFQWRASRGGHERFHSAMLPHSGPGSRTFKEIVELGREMRLLAPVAGTTSRAEIAVLFDWDGWWGLEETHGLPRSDFSYTDTVMRHYTPLWERHHAVDMVSSGSSLDGYKVLVVPNAYLIGDEGAERIRAFARDGGTVVMSFFSGVVDDCNRVRPGGYPGAFRELIGAKIDEYWPARPHEVFTVRFADGRRATSTWWRDDLHLETGTALATYADGLLEGRAAVTENRYGAGRVVYVATLLEQAALDAVVLEAVESAGVRSRSEGVPAHVECSVRGDETYEYVFLLNHSAELGASVPLEGHGTDLLTGSPVSGHVELGPLGAAVVQRALP</sequence>
<dbReference type="EMBL" id="SMKO01000098">
    <property type="protein sequence ID" value="TDD00167.1"/>
    <property type="molecule type" value="Genomic_DNA"/>
</dbReference>
<dbReference type="Pfam" id="PF02449">
    <property type="entry name" value="Glyco_hydro_42"/>
    <property type="match status" value="1"/>
</dbReference>
<evidence type="ECO:0000256" key="5">
    <source>
        <dbReference type="ARBA" id="ARBA00023295"/>
    </source>
</evidence>
<dbReference type="GO" id="GO:0009341">
    <property type="term" value="C:beta-galactosidase complex"/>
    <property type="evidence" value="ECO:0007669"/>
    <property type="project" value="InterPro"/>
</dbReference>
<comment type="similarity">
    <text evidence="2 6">Belongs to the glycosyl hydrolase 42 family.</text>
</comment>
<dbReference type="InterPro" id="IPR029062">
    <property type="entry name" value="Class_I_gatase-like"/>
</dbReference>
<dbReference type="InterPro" id="IPR013529">
    <property type="entry name" value="Glyco_hydro_42_N"/>
</dbReference>
<evidence type="ECO:0000259" key="11">
    <source>
        <dbReference type="Pfam" id="PF08533"/>
    </source>
</evidence>
<name>A0A4R4V9R1_9ACTN</name>
<evidence type="ECO:0000256" key="6">
    <source>
        <dbReference type="PIRNR" id="PIRNR001084"/>
    </source>
</evidence>
<evidence type="ECO:0000259" key="9">
    <source>
        <dbReference type="Pfam" id="PF02449"/>
    </source>
</evidence>
<dbReference type="InterPro" id="IPR017853">
    <property type="entry name" value="GH"/>
</dbReference>
<dbReference type="PANTHER" id="PTHR36447">
    <property type="entry name" value="BETA-GALACTOSIDASE GANA"/>
    <property type="match status" value="1"/>
</dbReference>
<gene>
    <name evidence="12" type="ORF">E1292_29515</name>
</gene>
<dbReference type="Pfam" id="PF08533">
    <property type="entry name" value="Glyco_hydro_42C"/>
    <property type="match status" value="1"/>
</dbReference>
<keyword evidence="13" id="KW-1185">Reference proteome</keyword>
<feature type="domain" description="Beta-galactosidase C-terminal" evidence="11">
    <location>
        <begin position="610"/>
        <end position="667"/>
    </location>
</feature>
<evidence type="ECO:0000256" key="1">
    <source>
        <dbReference type="ARBA" id="ARBA00001412"/>
    </source>
</evidence>
<dbReference type="SUPFAM" id="SSF51445">
    <property type="entry name" value="(Trans)glycosidases"/>
    <property type="match status" value="1"/>
</dbReference>
<organism evidence="12 13">
    <name type="scientific">Nonomuraea deserti</name>
    <dbReference type="NCBI Taxonomy" id="1848322"/>
    <lineage>
        <taxon>Bacteria</taxon>
        <taxon>Bacillati</taxon>
        <taxon>Actinomycetota</taxon>
        <taxon>Actinomycetes</taxon>
        <taxon>Streptosporangiales</taxon>
        <taxon>Streptosporangiaceae</taxon>
        <taxon>Nonomuraea</taxon>
    </lineage>
</organism>
<evidence type="ECO:0000256" key="3">
    <source>
        <dbReference type="ARBA" id="ARBA00012756"/>
    </source>
</evidence>
<feature type="binding site" evidence="8">
    <location>
        <position position="113"/>
    </location>
    <ligand>
        <name>substrate</name>
    </ligand>
</feature>
<evidence type="ECO:0000259" key="10">
    <source>
        <dbReference type="Pfam" id="PF08532"/>
    </source>
</evidence>